<accession>A0A372JBU1</accession>
<keyword evidence="1" id="KW-0472">Membrane</keyword>
<gene>
    <name evidence="2" type="ORF">DZF91_33570</name>
</gene>
<proteinExistence type="predicted"/>
<feature type="transmembrane region" description="Helical" evidence="1">
    <location>
        <begin position="161"/>
        <end position="180"/>
    </location>
</feature>
<keyword evidence="1" id="KW-0812">Transmembrane</keyword>
<protein>
    <recommendedName>
        <fullName evidence="4">DUF2723 domain-containing protein</fullName>
    </recommendedName>
</protein>
<evidence type="ECO:0000256" key="1">
    <source>
        <dbReference type="SAM" id="Phobius"/>
    </source>
</evidence>
<keyword evidence="1" id="KW-1133">Transmembrane helix</keyword>
<evidence type="ECO:0000313" key="2">
    <source>
        <dbReference type="EMBL" id="RFU37296.1"/>
    </source>
</evidence>
<evidence type="ECO:0008006" key="4">
    <source>
        <dbReference type="Google" id="ProtNLM"/>
    </source>
</evidence>
<feature type="transmembrane region" description="Helical" evidence="1">
    <location>
        <begin position="208"/>
        <end position="225"/>
    </location>
</feature>
<name>A0A372JBU1_9ACTN</name>
<feature type="transmembrane region" description="Helical" evidence="1">
    <location>
        <begin position="73"/>
        <end position="95"/>
    </location>
</feature>
<keyword evidence="3" id="KW-1185">Reference proteome</keyword>
<feature type="transmembrane region" description="Helical" evidence="1">
    <location>
        <begin position="232"/>
        <end position="251"/>
    </location>
</feature>
<dbReference type="AlphaFoldDB" id="A0A372JBU1"/>
<dbReference type="EMBL" id="QURH01000985">
    <property type="protein sequence ID" value="RFU37296.1"/>
    <property type="molecule type" value="Genomic_DNA"/>
</dbReference>
<feature type="transmembrane region" description="Helical" evidence="1">
    <location>
        <begin position="107"/>
        <end position="125"/>
    </location>
</feature>
<evidence type="ECO:0000313" key="3">
    <source>
        <dbReference type="Proteomes" id="UP000261811"/>
    </source>
</evidence>
<comment type="caution">
    <text evidence="2">The sequence shown here is derived from an EMBL/GenBank/DDBJ whole genome shotgun (WGS) entry which is preliminary data.</text>
</comment>
<reference evidence="2 3" key="1">
    <citation type="submission" date="2018-08" db="EMBL/GenBank/DDBJ databases">
        <title>Actinomadura jelena sp. nov., a novel Actinomycete isolated from soil in Chad.</title>
        <authorList>
            <person name="Shi L."/>
        </authorList>
    </citation>
    <scope>NUCLEOTIDE SEQUENCE [LARGE SCALE GENOMIC DNA]</scope>
    <source>
        <strain evidence="2 3">NEAU-G17</strain>
    </source>
</reference>
<sequence>GKGAGWRPAPGRAALLWAAGAVVAGTAAAWTLNTVVSAALYPGGPSDHQAWAVERLTSPSGLLHSLTAGGGQLWAMAAGSWGLAALGLVSVLLAVRRGRPADRLMALALLVATAGVAVASAAALFDEHRVGNFAYERYVACFALPYALAGLAGLRRHRRMLAGAASVCLFGGWLVLYMGGRLHTYTFKSRDFPEVALLGGSYTELRPIVISAAASALLALLWALARWGTVKLAGVLLALNLVLTYIPATVWQVSEAVADAAPLPPVTSGSVVLARHVPGVEHPVPDVVSPVSELTYSSVAVKVWWTRLERFDPSAGVRPGVCMAVVEWPAGVTAAETWPQHPPGWSYRRSALMENLWWVIWYDPACVGRKGSR</sequence>
<organism evidence="2 3">
    <name type="scientific">Actinomadura logoneensis</name>
    <dbReference type="NCBI Taxonomy" id="2293572"/>
    <lineage>
        <taxon>Bacteria</taxon>
        <taxon>Bacillati</taxon>
        <taxon>Actinomycetota</taxon>
        <taxon>Actinomycetes</taxon>
        <taxon>Streptosporangiales</taxon>
        <taxon>Thermomonosporaceae</taxon>
        <taxon>Actinomadura</taxon>
    </lineage>
</organism>
<feature type="non-terminal residue" evidence="2">
    <location>
        <position position="1"/>
    </location>
</feature>
<dbReference type="Proteomes" id="UP000261811">
    <property type="component" value="Unassembled WGS sequence"/>
</dbReference>
<feature type="transmembrane region" description="Helical" evidence="1">
    <location>
        <begin position="137"/>
        <end position="154"/>
    </location>
</feature>